<dbReference type="FunFam" id="1.10.10.10:FF:000158">
    <property type="entry name" value="La ribonucleoprotein domain family member 7"/>
    <property type="match status" value="1"/>
</dbReference>
<dbReference type="SMART" id="SM00715">
    <property type="entry name" value="LA"/>
    <property type="match status" value="1"/>
</dbReference>
<dbReference type="CDD" id="cd08033">
    <property type="entry name" value="LARP_6"/>
    <property type="match status" value="1"/>
</dbReference>
<dbReference type="InterPro" id="IPR036390">
    <property type="entry name" value="WH_DNA-bd_sf"/>
</dbReference>
<accession>A0A9P0AH89</accession>
<evidence type="ECO:0000256" key="1">
    <source>
        <dbReference type="ARBA" id="ARBA00004123"/>
    </source>
</evidence>
<feature type="region of interest" description="Disordered" evidence="5">
    <location>
        <begin position="66"/>
        <end position="99"/>
    </location>
</feature>
<feature type="compositionally biased region" description="Basic and acidic residues" evidence="5">
    <location>
        <begin position="74"/>
        <end position="91"/>
    </location>
</feature>
<dbReference type="OrthoDB" id="435402at2759"/>
<dbReference type="Gene3D" id="1.10.10.10">
    <property type="entry name" value="Winged helix-like DNA-binding domain superfamily/Winged helix DNA-binding domain"/>
    <property type="match status" value="1"/>
</dbReference>
<dbReference type="InterPro" id="IPR006630">
    <property type="entry name" value="La_HTH"/>
</dbReference>
<dbReference type="InterPro" id="IPR012677">
    <property type="entry name" value="Nucleotide-bd_a/b_plait_sf"/>
</dbReference>
<dbReference type="SUPFAM" id="SSF46785">
    <property type="entry name" value="Winged helix' DNA-binding domain"/>
    <property type="match status" value="1"/>
</dbReference>
<feature type="compositionally biased region" description="Low complexity" evidence="5">
    <location>
        <begin position="385"/>
        <end position="409"/>
    </location>
</feature>
<dbReference type="InterPro" id="IPR035979">
    <property type="entry name" value="RBD_domain_sf"/>
</dbReference>
<name>A0A9P0AH89_BEMTA</name>
<dbReference type="PANTHER" id="PTHR22792">
    <property type="entry name" value="LUPUS LA PROTEIN-RELATED"/>
    <property type="match status" value="1"/>
</dbReference>
<evidence type="ECO:0000256" key="5">
    <source>
        <dbReference type="SAM" id="MobiDB-lite"/>
    </source>
</evidence>
<dbReference type="EMBL" id="OU963867">
    <property type="protein sequence ID" value="CAH0391544.1"/>
    <property type="molecule type" value="Genomic_DNA"/>
</dbReference>
<feature type="domain" description="HTH La-type RNA-binding" evidence="6">
    <location>
        <begin position="96"/>
        <end position="187"/>
    </location>
</feature>
<feature type="compositionally biased region" description="Low complexity" evidence="5">
    <location>
        <begin position="358"/>
        <end position="369"/>
    </location>
</feature>
<reference evidence="7" key="1">
    <citation type="submission" date="2021-12" db="EMBL/GenBank/DDBJ databases">
        <authorList>
            <person name="King R."/>
        </authorList>
    </citation>
    <scope>NUCLEOTIDE SEQUENCE</scope>
</reference>
<dbReference type="PANTHER" id="PTHR22792:SF140">
    <property type="entry name" value="ACHILLES, ISOFORM A"/>
    <property type="match status" value="1"/>
</dbReference>
<keyword evidence="8" id="KW-1185">Reference proteome</keyword>
<comment type="subcellular location">
    <subcellularLocation>
        <location evidence="1">Nucleus</location>
    </subcellularLocation>
</comment>
<dbReference type="GO" id="GO:0005634">
    <property type="term" value="C:nucleus"/>
    <property type="evidence" value="ECO:0007669"/>
    <property type="project" value="UniProtKB-SubCell"/>
</dbReference>
<dbReference type="InterPro" id="IPR036388">
    <property type="entry name" value="WH-like_DNA-bd_sf"/>
</dbReference>
<evidence type="ECO:0000256" key="4">
    <source>
        <dbReference type="PROSITE-ProRule" id="PRU00332"/>
    </source>
</evidence>
<evidence type="ECO:0000313" key="7">
    <source>
        <dbReference type="EMBL" id="CAH0391544.1"/>
    </source>
</evidence>
<proteinExistence type="predicted"/>
<dbReference type="GO" id="GO:1990904">
    <property type="term" value="C:ribonucleoprotein complex"/>
    <property type="evidence" value="ECO:0007669"/>
    <property type="project" value="InterPro"/>
</dbReference>
<feature type="region of interest" description="Disordered" evidence="5">
    <location>
        <begin position="291"/>
        <end position="319"/>
    </location>
</feature>
<evidence type="ECO:0000259" key="6">
    <source>
        <dbReference type="PROSITE" id="PS50961"/>
    </source>
</evidence>
<dbReference type="PRINTS" id="PR00302">
    <property type="entry name" value="LUPUSLA"/>
</dbReference>
<evidence type="ECO:0000313" key="8">
    <source>
        <dbReference type="Proteomes" id="UP001152759"/>
    </source>
</evidence>
<dbReference type="PROSITE" id="PS50961">
    <property type="entry name" value="HTH_LA"/>
    <property type="match status" value="1"/>
</dbReference>
<keyword evidence="2 4" id="KW-0694">RNA-binding</keyword>
<dbReference type="InterPro" id="IPR002344">
    <property type="entry name" value="Lupus_La"/>
</dbReference>
<dbReference type="Proteomes" id="UP001152759">
    <property type="component" value="Chromosome 6"/>
</dbReference>
<organism evidence="7 8">
    <name type="scientific">Bemisia tabaci</name>
    <name type="common">Sweetpotato whitefly</name>
    <name type="synonym">Aleurodes tabaci</name>
    <dbReference type="NCBI Taxonomy" id="7038"/>
    <lineage>
        <taxon>Eukaryota</taxon>
        <taxon>Metazoa</taxon>
        <taxon>Ecdysozoa</taxon>
        <taxon>Arthropoda</taxon>
        <taxon>Hexapoda</taxon>
        <taxon>Insecta</taxon>
        <taxon>Pterygota</taxon>
        <taxon>Neoptera</taxon>
        <taxon>Paraneoptera</taxon>
        <taxon>Hemiptera</taxon>
        <taxon>Sternorrhyncha</taxon>
        <taxon>Aleyrodoidea</taxon>
        <taxon>Aleyrodidae</taxon>
        <taxon>Aleyrodinae</taxon>
        <taxon>Bemisia</taxon>
    </lineage>
</organism>
<dbReference type="GO" id="GO:0006396">
    <property type="term" value="P:RNA processing"/>
    <property type="evidence" value="ECO:0007669"/>
    <property type="project" value="InterPro"/>
</dbReference>
<keyword evidence="3" id="KW-0539">Nucleus</keyword>
<dbReference type="Pfam" id="PF05383">
    <property type="entry name" value="La"/>
    <property type="match status" value="1"/>
</dbReference>
<evidence type="ECO:0000256" key="3">
    <source>
        <dbReference type="ARBA" id="ARBA00023242"/>
    </source>
</evidence>
<feature type="region of interest" description="Disordered" evidence="5">
    <location>
        <begin position="487"/>
        <end position="511"/>
    </location>
</feature>
<feature type="region of interest" description="Disordered" evidence="5">
    <location>
        <begin position="342"/>
        <end position="369"/>
    </location>
</feature>
<dbReference type="SUPFAM" id="SSF54928">
    <property type="entry name" value="RNA-binding domain, RBD"/>
    <property type="match status" value="1"/>
</dbReference>
<dbReference type="Gene3D" id="3.30.70.330">
    <property type="match status" value="1"/>
</dbReference>
<protein>
    <recommendedName>
        <fullName evidence="6">HTH La-type RNA-binding domain-containing protein</fullName>
    </recommendedName>
</protein>
<dbReference type="InterPro" id="IPR045180">
    <property type="entry name" value="La_dom_prot"/>
</dbReference>
<feature type="region of interest" description="Disordered" evidence="5">
    <location>
        <begin position="384"/>
        <end position="411"/>
    </location>
</feature>
<dbReference type="KEGG" id="btab:109043519"/>
<gene>
    <name evidence="7" type="ORF">BEMITA_LOCUS10146</name>
</gene>
<sequence length="557" mass="62262">MPCPEGEIEIAEVAQPCESLSSLPRSIKHTDTRDSIDSDISLSYDAKPFIPASQRALLEKCLDNASGTDSGLESGKERSYKSSDEDKKSDEDTPFVPPNEELTKKIIDQVEFYFSDANITRDAFLLKHVKRNKEGYVSLKLIASFKRVKHLAKDWRVVAAALAKSTKLQINEQGTKLRRVDPLPLYDQTTPSRTIVAINLPLEKPTIESVAEMFRNCGEIALIRILRPGNPIPADVRHFYNKHPEMNGATSALVEFVRTESAHNAINRQDWGCKMGEDGLQILELNAPATKKKTTKKSPVQKVFDSDYSSSYNSGSELDDPRHRVWMQRRCSSPHLIGRAQETGNHWHQRKWSRDSGTDSPSSSFSRSRSNSGVFFMPDFGRRTSSGWDSSSDSYASSNRSRSNSGVSVPDMGVRRFSVSSKDDCCCCSGHRFDMDSGRRVSFSKGSEDGYGSSRSRCSSTASDIMRKDSNPEYYCMQRPARLSFSKDDGFRSRAGSSSSDHIRRLSGEESNGEVRFVRSRSNSGVMGENVVRLPRGPSEGSRGFQRETLCDYVVHE</sequence>
<dbReference type="GO" id="GO:0003729">
    <property type="term" value="F:mRNA binding"/>
    <property type="evidence" value="ECO:0007669"/>
    <property type="project" value="TreeGrafter"/>
</dbReference>
<evidence type="ECO:0000256" key="2">
    <source>
        <dbReference type="ARBA" id="ARBA00022884"/>
    </source>
</evidence>
<dbReference type="AlphaFoldDB" id="A0A9P0AH89"/>
<feature type="compositionally biased region" description="Low complexity" evidence="5">
    <location>
        <begin position="306"/>
        <end position="316"/>
    </location>
</feature>